<dbReference type="InterPro" id="IPR051496">
    <property type="entry name" value="H-rev107_PLA/AT"/>
</dbReference>
<dbReference type="GeneID" id="20241184"/>
<evidence type="ECO:0000256" key="3">
    <source>
        <dbReference type="ARBA" id="ARBA00022801"/>
    </source>
</evidence>
<keyword evidence="4" id="KW-0443">Lipid metabolism</keyword>
<organism evidence="6 7">
    <name type="scientific">Lottia gigantea</name>
    <name type="common">Giant owl limpet</name>
    <dbReference type="NCBI Taxonomy" id="225164"/>
    <lineage>
        <taxon>Eukaryota</taxon>
        <taxon>Metazoa</taxon>
        <taxon>Spiralia</taxon>
        <taxon>Lophotrochozoa</taxon>
        <taxon>Mollusca</taxon>
        <taxon>Gastropoda</taxon>
        <taxon>Patellogastropoda</taxon>
        <taxon>Lottioidea</taxon>
        <taxon>Lottiidae</taxon>
        <taxon>Lottia</taxon>
    </lineage>
</organism>
<dbReference type="GO" id="GO:0070292">
    <property type="term" value="P:N-acylphosphatidylethanolamine metabolic process"/>
    <property type="evidence" value="ECO:0007669"/>
    <property type="project" value="TreeGrafter"/>
</dbReference>
<keyword evidence="2" id="KW-0808">Transferase</keyword>
<dbReference type="EMBL" id="KB203771">
    <property type="protein sequence ID" value="ESO83217.1"/>
    <property type="molecule type" value="Genomic_DNA"/>
</dbReference>
<evidence type="ECO:0000256" key="2">
    <source>
        <dbReference type="ARBA" id="ARBA00022679"/>
    </source>
</evidence>
<dbReference type="Proteomes" id="UP000030746">
    <property type="component" value="Unassembled WGS sequence"/>
</dbReference>
<name>V3ZGD4_LOTGI</name>
<dbReference type="OrthoDB" id="10051797at2759"/>
<accession>V3ZGD4</accession>
<comment type="similarity">
    <text evidence="1">Belongs to the H-rev107 family.</text>
</comment>
<gene>
    <name evidence="6" type="ORF">LOTGIDRAFT_169625</name>
</gene>
<evidence type="ECO:0000313" key="7">
    <source>
        <dbReference type="Proteomes" id="UP000030746"/>
    </source>
</evidence>
<dbReference type="HOGENOM" id="CLU_1505148_0_0_1"/>
<dbReference type="PANTHER" id="PTHR13943:SF77">
    <property type="entry name" value="LRAT DOMAIN-CONTAINING PROTEIN"/>
    <property type="match status" value="1"/>
</dbReference>
<dbReference type="GO" id="GO:0004623">
    <property type="term" value="F:phospholipase A2 activity"/>
    <property type="evidence" value="ECO:0007669"/>
    <property type="project" value="TreeGrafter"/>
</dbReference>
<evidence type="ECO:0000256" key="4">
    <source>
        <dbReference type="ARBA" id="ARBA00023098"/>
    </source>
</evidence>
<dbReference type="Gene3D" id="3.90.1720.10">
    <property type="entry name" value="endopeptidase domain like (from Nostoc punctiforme)"/>
    <property type="match status" value="1"/>
</dbReference>
<evidence type="ECO:0000256" key="1">
    <source>
        <dbReference type="ARBA" id="ARBA00007824"/>
    </source>
</evidence>
<protein>
    <recommendedName>
        <fullName evidence="5">LRAT domain-containing protein</fullName>
    </recommendedName>
</protein>
<evidence type="ECO:0000313" key="6">
    <source>
        <dbReference type="EMBL" id="ESO83217.1"/>
    </source>
</evidence>
<feature type="domain" description="LRAT" evidence="5">
    <location>
        <begin position="27"/>
        <end position="137"/>
    </location>
</feature>
<dbReference type="PROSITE" id="PS51934">
    <property type="entry name" value="LRAT"/>
    <property type="match status" value="1"/>
</dbReference>
<dbReference type="GO" id="GO:0008970">
    <property type="term" value="F:phospholipase A1 activity"/>
    <property type="evidence" value="ECO:0007669"/>
    <property type="project" value="TreeGrafter"/>
</dbReference>
<sequence>MLKRLGKFVTAEYLINNKNVELNIGDLIEVDRTIYSDWALYIGHGEVAHLAGIETDIPNEEAIVEICELSEMADKHLVRVNNKEIPAKQRSLKPQPINVIMNSVMKLQSKVVPFNLMTRNFEHYVTEWRYGKGWSDQASTALSSMTMFSKPLKDPKCAHNAMLNGINMILESPANSPSP</sequence>
<dbReference type="OMA" id="VPECRQV"/>
<dbReference type="GO" id="GO:0016410">
    <property type="term" value="F:N-acyltransferase activity"/>
    <property type="evidence" value="ECO:0007669"/>
    <property type="project" value="TreeGrafter"/>
</dbReference>
<dbReference type="STRING" id="225164.V3ZGD4"/>
<evidence type="ECO:0000259" key="5">
    <source>
        <dbReference type="PROSITE" id="PS51934"/>
    </source>
</evidence>
<proteinExistence type="inferred from homology"/>
<dbReference type="Pfam" id="PF04970">
    <property type="entry name" value="LRAT"/>
    <property type="match status" value="1"/>
</dbReference>
<keyword evidence="3" id="KW-0378">Hydrolase</keyword>
<dbReference type="InterPro" id="IPR007053">
    <property type="entry name" value="LRAT_dom"/>
</dbReference>
<keyword evidence="7" id="KW-1185">Reference proteome</keyword>
<dbReference type="CTD" id="20241184"/>
<dbReference type="AlphaFoldDB" id="V3ZGD4"/>
<dbReference type="PANTHER" id="PTHR13943">
    <property type="entry name" value="HRAS-LIKE SUPPRESSOR - RELATED"/>
    <property type="match status" value="1"/>
</dbReference>
<dbReference type="KEGG" id="lgi:LOTGIDRAFT_169625"/>
<dbReference type="RefSeq" id="XP_009066166.1">
    <property type="nucleotide sequence ID" value="XM_009067918.1"/>
</dbReference>
<reference evidence="6 7" key="1">
    <citation type="journal article" date="2013" name="Nature">
        <title>Insights into bilaterian evolution from three spiralian genomes.</title>
        <authorList>
            <person name="Simakov O."/>
            <person name="Marletaz F."/>
            <person name="Cho S.J."/>
            <person name="Edsinger-Gonzales E."/>
            <person name="Havlak P."/>
            <person name="Hellsten U."/>
            <person name="Kuo D.H."/>
            <person name="Larsson T."/>
            <person name="Lv J."/>
            <person name="Arendt D."/>
            <person name="Savage R."/>
            <person name="Osoegawa K."/>
            <person name="de Jong P."/>
            <person name="Grimwood J."/>
            <person name="Chapman J.A."/>
            <person name="Shapiro H."/>
            <person name="Aerts A."/>
            <person name="Otillar R.P."/>
            <person name="Terry A.Y."/>
            <person name="Boore J.L."/>
            <person name="Grigoriev I.V."/>
            <person name="Lindberg D.R."/>
            <person name="Seaver E.C."/>
            <person name="Weisblat D.A."/>
            <person name="Putnam N.H."/>
            <person name="Rokhsar D.S."/>
        </authorList>
    </citation>
    <scope>NUCLEOTIDE SEQUENCE [LARGE SCALE GENOMIC DNA]</scope>
</reference>
<dbReference type="GO" id="GO:0005737">
    <property type="term" value="C:cytoplasm"/>
    <property type="evidence" value="ECO:0007669"/>
    <property type="project" value="TreeGrafter"/>
</dbReference>